<dbReference type="PROSITE" id="PS51387">
    <property type="entry name" value="FAD_PCMH"/>
    <property type="match status" value="1"/>
</dbReference>
<proteinExistence type="predicted"/>
<dbReference type="InterPro" id="IPR016171">
    <property type="entry name" value="Vanillyl_alc_oxidase_C-sub2"/>
</dbReference>
<dbReference type="Pfam" id="PF04030">
    <property type="entry name" value="ALO"/>
    <property type="match status" value="1"/>
</dbReference>
<dbReference type="Gene3D" id="1.10.45.10">
    <property type="entry name" value="Vanillyl-alcohol Oxidase, Chain A, domain 4"/>
    <property type="match status" value="1"/>
</dbReference>
<dbReference type="InterPro" id="IPR016166">
    <property type="entry name" value="FAD-bd_PCMH"/>
</dbReference>
<evidence type="ECO:0000256" key="1">
    <source>
        <dbReference type="ARBA" id="ARBA00023002"/>
    </source>
</evidence>
<dbReference type="PIRSF" id="PIRSF000136">
    <property type="entry name" value="LGO_GLO"/>
    <property type="match status" value="1"/>
</dbReference>
<dbReference type="Pfam" id="PF01565">
    <property type="entry name" value="FAD_binding_4"/>
    <property type="match status" value="1"/>
</dbReference>
<dbReference type="Proteomes" id="UP001596135">
    <property type="component" value="Unassembled WGS sequence"/>
</dbReference>
<dbReference type="PANTHER" id="PTHR43762:SF1">
    <property type="entry name" value="D-ARABINONO-1,4-LACTONE OXIDASE"/>
    <property type="match status" value="1"/>
</dbReference>
<protein>
    <submittedName>
        <fullName evidence="3">D-arabinono-1,4-lactone oxidase</fullName>
    </submittedName>
</protein>
<dbReference type="Gene3D" id="3.30.43.10">
    <property type="entry name" value="Uridine Diphospho-n-acetylenolpyruvylglucosamine Reductase, domain 2"/>
    <property type="match status" value="1"/>
</dbReference>
<dbReference type="RefSeq" id="WP_379154058.1">
    <property type="nucleotide sequence ID" value="NZ_JBHSRJ010000004.1"/>
</dbReference>
<dbReference type="EMBL" id="JBHSRJ010000004">
    <property type="protein sequence ID" value="MFC6043744.1"/>
    <property type="molecule type" value="Genomic_DNA"/>
</dbReference>
<reference evidence="4" key="1">
    <citation type="journal article" date="2019" name="Int. J. Syst. Evol. Microbiol.">
        <title>The Global Catalogue of Microorganisms (GCM) 10K type strain sequencing project: providing services to taxonomists for standard genome sequencing and annotation.</title>
        <authorList>
            <consortium name="The Broad Institute Genomics Platform"/>
            <consortium name="The Broad Institute Genome Sequencing Center for Infectious Disease"/>
            <person name="Wu L."/>
            <person name="Ma J."/>
        </authorList>
    </citation>
    <scope>NUCLEOTIDE SEQUENCE [LARGE SCALE GENOMIC DNA]</scope>
    <source>
        <strain evidence="4">CCUG 54522</strain>
    </source>
</reference>
<evidence type="ECO:0000259" key="2">
    <source>
        <dbReference type="PROSITE" id="PS51387"/>
    </source>
</evidence>
<comment type="caution">
    <text evidence="3">The sequence shown here is derived from an EMBL/GenBank/DDBJ whole genome shotgun (WGS) entry which is preliminary data.</text>
</comment>
<accession>A0ABW1LJ75</accession>
<dbReference type="PANTHER" id="PTHR43762">
    <property type="entry name" value="L-GULONOLACTONE OXIDASE"/>
    <property type="match status" value="1"/>
</dbReference>
<dbReference type="InterPro" id="IPR006094">
    <property type="entry name" value="Oxid_FAD_bind_N"/>
</dbReference>
<dbReference type="NCBIfam" id="TIGR01679">
    <property type="entry name" value="bact_FAD_ox"/>
    <property type="match status" value="1"/>
</dbReference>
<gene>
    <name evidence="3" type="ORF">ACFPYL_11690</name>
</gene>
<dbReference type="InterPro" id="IPR036318">
    <property type="entry name" value="FAD-bd_PCMH-like_sf"/>
</dbReference>
<sequence>MTTWTNWSGIESAQPQRVEEPADTAAIVAAVERARTEGTTVKMVGTGHSFTAISAPEHTLLRPTKLGGILSVDRDAMTVTALAGTRLQDLNEGLETLGLSLHNMGDIAEQTLAGATSTGTHGTGGVASSLSAQICGLTLVTGTGEVVTATETENPELLEFARLGLGALGVLTTITFRVEPLFVLEANETPMGWDEYVAGFDEHIHGHHHVDTYWFPHTDRMLVKTNDRLTVGVDEVEPLSRWRSWWDDEFLSNQLFGALNHVTNRVPAIIPRFNQVSSRLLSARTYSDVAHKVFVSPRTVVFREMEYAVPLESGLTALAEARAALEASDIKITFPVEIRVTPADGIPMSTSGDRRSMYLAFHTHRDADHLEYFALLEPILRAHDGRPHWGKVHTRTAADLAPTYARFEEFLALRDRLDPDRVFANPYLRRVLGD</sequence>
<dbReference type="InterPro" id="IPR010031">
    <property type="entry name" value="FAD_lactone_oxidase-like"/>
</dbReference>
<organism evidence="3 4">
    <name type="scientific">Nocardioides hankookensis</name>
    <dbReference type="NCBI Taxonomy" id="443157"/>
    <lineage>
        <taxon>Bacteria</taxon>
        <taxon>Bacillati</taxon>
        <taxon>Actinomycetota</taxon>
        <taxon>Actinomycetes</taxon>
        <taxon>Propionibacteriales</taxon>
        <taxon>Nocardioidaceae</taxon>
        <taxon>Nocardioides</taxon>
    </lineage>
</organism>
<evidence type="ECO:0000313" key="4">
    <source>
        <dbReference type="Proteomes" id="UP001596135"/>
    </source>
</evidence>
<dbReference type="SUPFAM" id="SSF56176">
    <property type="entry name" value="FAD-binding/transporter-associated domain-like"/>
    <property type="match status" value="1"/>
</dbReference>
<dbReference type="InterPro" id="IPR016167">
    <property type="entry name" value="FAD-bd_PCMH_sub1"/>
</dbReference>
<keyword evidence="4" id="KW-1185">Reference proteome</keyword>
<evidence type="ECO:0000313" key="3">
    <source>
        <dbReference type="EMBL" id="MFC6043744.1"/>
    </source>
</evidence>
<dbReference type="Gene3D" id="3.30.465.10">
    <property type="match status" value="1"/>
</dbReference>
<keyword evidence="1" id="KW-0560">Oxidoreductase</keyword>
<feature type="domain" description="FAD-binding PCMH-type" evidence="2">
    <location>
        <begin position="11"/>
        <end position="181"/>
    </location>
</feature>
<dbReference type="InterPro" id="IPR007173">
    <property type="entry name" value="ALO_C"/>
</dbReference>
<dbReference type="Gene3D" id="3.30.70.2520">
    <property type="match status" value="1"/>
</dbReference>
<dbReference type="InterPro" id="IPR016169">
    <property type="entry name" value="FAD-bd_PCMH_sub2"/>
</dbReference>
<name>A0ABW1LJ75_9ACTN</name>